<reference evidence="4" key="2">
    <citation type="submission" date="2025-09" db="UniProtKB">
        <authorList>
            <consortium name="Ensembl"/>
        </authorList>
    </citation>
    <scope>IDENTIFICATION</scope>
</reference>
<proteinExistence type="predicted"/>
<evidence type="ECO:0000313" key="4">
    <source>
        <dbReference type="Ensembl" id="ENSVKKP00000023224.1"/>
    </source>
</evidence>
<evidence type="ECO:0008006" key="6">
    <source>
        <dbReference type="Google" id="ProtNLM"/>
    </source>
</evidence>
<reference evidence="4" key="1">
    <citation type="submission" date="2025-08" db="UniProtKB">
        <authorList>
            <consortium name="Ensembl"/>
        </authorList>
    </citation>
    <scope>IDENTIFICATION</scope>
</reference>
<organism evidence="4 5">
    <name type="scientific">Varanus komodoensis</name>
    <name type="common">Komodo dragon</name>
    <dbReference type="NCBI Taxonomy" id="61221"/>
    <lineage>
        <taxon>Eukaryota</taxon>
        <taxon>Metazoa</taxon>
        <taxon>Chordata</taxon>
        <taxon>Craniata</taxon>
        <taxon>Vertebrata</taxon>
        <taxon>Euteleostomi</taxon>
        <taxon>Lepidosauria</taxon>
        <taxon>Squamata</taxon>
        <taxon>Bifurcata</taxon>
        <taxon>Unidentata</taxon>
        <taxon>Episquamata</taxon>
        <taxon>Toxicofera</taxon>
        <taxon>Anguimorpha</taxon>
        <taxon>Paleoanguimorpha</taxon>
        <taxon>Varanoidea</taxon>
        <taxon>Varanidae</taxon>
        <taxon>Varanus</taxon>
    </lineage>
</organism>
<dbReference type="Ensembl" id="ENSVKKT00000023802.1">
    <property type="protein sequence ID" value="ENSVKKP00000023224.1"/>
    <property type="gene ID" value="ENSVKKG00000015415.1"/>
</dbReference>
<dbReference type="AlphaFoldDB" id="A0A8D2Q6I9"/>
<dbReference type="GO" id="GO:0090090">
    <property type="term" value="P:negative regulation of canonical Wnt signaling pathway"/>
    <property type="evidence" value="ECO:0007669"/>
    <property type="project" value="TreeGrafter"/>
</dbReference>
<comment type="subcellular location">
    <subcellularLocation>
        <location evidence="1">Secreted</location>
    </subcellularLocation>
</comment>
<dbReference type="OMA" id="LITWEME"/>
<dbReference type="Gene3D" id="2.10.80.10">
    <property type="entry name" value="Lipase, subunit A"/>
    <property type="match status" value="1"/>
</dbReference>
<dbReference type="PANTHER" id="PTHR12113">
    <property type="entry name" value="DICKKOPF3-LIKE 3"/>
    <property type="match status" value="1"/>
</dbReference>
<dbReference type="GO" id="GO:0039706">
    <property type="term" value="F:co-receptor binding"/>
    <property type="evidence" value="ECO:0007669"/>
    <property type="project" value="TreeGrafter"/>
</dbReference>
<evidence type="ECO:0000256" key="2">
    <source>
        <dbReference type="ARBA" id="ARBA00022525"/>
    </source>
</evidence>
<dbReference type="InterPro" id="IPR039863">
    <property type="entry name" value="DKK1-4"/>
</dbReference>
<accession>A0A8D2Q6I9</accession>
<sequence>MACASVCRRDAECCLGYLCVWGKCAEGVSRGESGTRCNPRQEECAPGLCCITSNSVPFPVCTPYPKEGEACQAPSSTLFGLMGWDSLAVFAKPRQYCPCAQGLKCGNKR</sequence>
<keyword evidence="3" id="KW-0732">Signal</keyword>
<keyword evidence="5" id="KW-1185">Reference proteome</keyword>
<protein>
    <recommendedName>
        <fullName evidence="6">Prokineticin domain-containing protein</fullName>
    </recommendedName>
</protein>
<keyword evidence="2" id="KW-0964">Secreted</keyword>
<evidence type="ECO:0000313" key="5">
    <source>
        <dbReference type="Proteomes" id="UP000694545"/>
    </source>
</evidence>
<name>A0A8D2Q6I9_VARKO</name>
<dbReference type="GO" id="GO:0048019">
    <property type="term" value="F:receptor antagonist activity"/>
    <property type="evidence" value="ECO:0007669"/>
    <property type="project" value="TreeGrafter"/>
</dbReference>
<evidence type="ECO:0000256" key="3">
    <source>
        <dbReference type="ARBA" id="ARBA00022729"/>
    </source>
</evidence>
<evidence type="ECO:0000256" key="1">
    <source>
        <dbReference type="ARBA" id="ARBA00004613"/>
    </source>
</evidence>
<dbReference type="Proteomes" id="UP000694545">
    <property type="component" value="Unplaced"/>
</dbReference>
<dbReference type="PANTHER" id="PTHR12113:SF8">
    <property type="entry name" value="DICKKOPF-RELATED PROTEIN 3"/>
    <property type="match status" value="1"/>
</dbReference>
<dbReference type="GO" id="GO:0005615">
    <property type="term" value="C:extracellular space"/>
    <property type="evidence" value="ECO:0007669"/>
    <property type="project" value="TreeGrafter"/>
</dbReference>